<sequence length="91" mass="9367">MTNNPADAASPRRGRLVLVLVFAFFALPLAVAWVMNFAGGWVPKASANHGTLIQPVRPVELQGLVAPGRAGLRPGAAGRGLDPGLSASGRL</sequence>
<name>A0A426QK32_9GAMM</name>
<organism evidence="2 3">
    <name type="scientific">Thiohalobacter thiocyanaticus</name>
    <dbReference type="NCBI Taxonomy" id="585455"/>
    <lineage>
        <taxon>Bacteria</taxon>
        <taxon>Pseudomonadati</taxon>
        <taxon>Pseudomonadota</taxon>
        <taxon>Gammaproteobacteria</taxon>
        <taxon>Thiohalobacterales</taxon>
        <taxon>Thiohalobacteraceae</taxon>
        <taxon>Thiohalobacter</taxon>
    </lineage>
</organism>
<dbReference type="RefSeq" id="WP_125181455.1">
    <property type="nucleotide sequence ID" value="NZ_QZMU01000001.1"/>
</dbReference>
<evidence type="ECO:0000313" key="2">
    <source>
        <dbReference type="EMBL" id="RRQ22115.1"/>
    </source>
</evidence>
<evidence type="ECO:0000313" key="3">
    <source>
        <dbReference type="Proteomes" id="UP000287798"/>
    </source>
</evidence>
<reference evidence="2 3" key="1">
    <citation type="journal article" date="2010" name="Int. J. Syst. Evol. Microbiol.">
        <title>Thiohalobacter thiocyanaticus gen. nov., sp. nov., a moderately halophilic, sulfur-oxidizing gammaproteobacterium from hypersaline lakes, that utilizes thiocyanate.</title>
        <authorList>
            <person name="Sorokin D.Y."/>
            <person name="Kovaleva O.L."/>
            <person name="Tourova T.P."/>
            <person name="Muyzer G."/>
        </authorList>
    </citation>
    <scope>NUCLEOTIDE SEQUENCE [LARGE SCALE GENOMIC DNA]</scope>
    <source>
        <strain evidence="2 3">Hrh1</strain>
    </source>
</reference>
<dbReference type="Proteomes" id="UP000287798">
    <property type="component" value="Unassembled WGS sequence"/>
</dbReference>
<gene>
    <name evidence="2" type="ORF">D6C00_09245</name>
</gene>
<keyword evidence="3" id="KW-1185">Reference proteome</keyword>
<feature type="region of interest" description="Disordered" evidence="1">
    <location>
        <begin position="72"/>
        <end position="91"/>
    </location>
</feature>
<dbReference type="AlphaFoldDB" id="A0A426QK32"/>
<protein>
    <submittedName>
        <fullName evidence="2">Uncharacterized protein</fullName>
    </submittedName>
</protein>
<accession>A0A426QK32</accession>
<dbReference type="EMBL" id="QZMU01000001">
    <property type="protein sequence ID" value="RRQ22115.1"/>
    <property type="molecule type" value="Genomic_DNA"/>
</dbReference>
<evidence type="ECO:0000256" key="1">
    <source>
        <dbReference type="SAM" id="MobiDB-lite"/>
    </source>
</evidence>
<dbReference type="OrthoDB" id="9785445at2"/>
<proteinExistence type="predicted"/>
<comment type="caution">
    <text evidence="2">The sequence shown here is derived from an EMBL/GenBank/DDBJ whole genome shotgun (WGS) entry which is preliminary data.</text>
</comment>